<accession>A0A0E9V2W5</accession>
<evidence type="ECO:0000313" key="1">
    <source>
        <dbReference type="EMBL" id="JAH72372.1"/>
    </source>
</evidence>
<sequence length="55" mass="6440">MERRDKLELRLWISGLISFICSFRFSPFHHQIIHQVLTCNSPTVCHVIKMNGISV</sequence>
<name>A0A0E9V2W5_ANGAN</name>
<reference evidence="1" key="1">
    <citation type="submission" date="2014-11" db="EMBL/GenBank/DDBJ databases">
        <authorList>
            <person name="Amaro Gonzalez C."/>
        </authorList>
    </citation>
    <scope>NUCLEOTIDE SEQUENCE</scope>
</reference>
<proteinExistence type="predicted"/>
<dbReference type="EMBL" id="GBXM01036205">
    <property type="protein sequence ID" value="JAH72372.1"/>
    <property type="molecule type" value="Transcribed_RNA"/>
</dbReference>
<protein>
    <submittedName>
        <fullName evidence="1">Uncharacterized protein</fullName>
    </submittedName>
</protein>
<dbReference type="AlphaFoldDB" id="A0A0E9V2W5"/>
<organism evidence="1">
    <name type="scientific">Anguilla anguilla</name>
    <name type="common">European freshwater eel</name>
    <name type="synonym">Muraena anguilla</name>
    <dbReference type="NCBI Taxonomy" id="7936"/>
    <lineage>
        <taxon>Eukaryota</taxon>
        <taxon>Metazoa</taxon>
        <taxon>Chordata</taxon>
        <taxon>Craniata</taxon>
        <taxon>Vertebrata</taxon>
        <taxon>Euteleostomi</taxon>
        <taxon>Actinopterygii</taxon>
        <taxon>Neopterygii</taxon>
        <taxon>Teleostei</taxon>
        <taxon>Anguilliformes</taxon>
        <taxon>Anguillidae</taxon>
        <taxon>Anguilla</taxon>
    </lineage>
</organism>
<reference evidence="1" key="2">
    <citation type="journal article" date="2015" name="Fish Shellfish Immunol.">
        <title>Early steps in the European eel (Anguilla anguilla)-Vibrio vulnificus interaction in the gills: Role of the RtxA13 toxin.</title>
        <authorList>
            <person name="Callol A."/>
            <person name="Pajuelo D."/>
            <person name="Ebbesson L."/>
            <person name="Teles M."/>
            <person name="MacKenzie S."/>
            <person name="Amaro C."/>
        </authorList>
    </citation>
    <scope>NUCLEOTIDE SEQUENCE</scope>
</reference>